<dbReference type="Proteomes" id="UP001597520">
    <property type="component" value="Unassembled WGS sequence"/>
</dbReference>
<dbReference type="Gene3D" id="1.10.10.10">
    <property type="entry name" value="Winged helix-like DNA-binding domain superfamily/Winged helix DNA-binding domain"/>
    <property type="match status" value="1"/>
</dbReference>
<proteinExistence type="predicted"/>
<gene>
    <name evidence="1" type="ORF">ACFSUB_04470</name>
</gene>
<name>A0ABW5SY77_9BACI</name>
<evidence type="ECO:0000313" key="1">
    <source>
        <dbReference type="EMBL" id="MFD2704710.1"/>
    </source>
</evidence>
<dbReference type="RefSeq" id="WP_380711987.1">
    <property type="nucleotide sequence ID" value="NZ_JBHUML010000002.1"/>
</dbReference>
<accession>A0ABW5SY77</accession>
<keyword evidence="2" id="KW-1185">Reference proteome</keyword>
<dbReference type="EMBL" id="JBHUML010000002">
    <property type="protein sequence ID" value="MFD2704710.1"/>
    <property type="molecule type" value="Genomic_DNA"/>
</dbReference>
<dbReference type="InterPro" id="IPR036388">
    <property type="entry name" value="WH-like_DNA-bd_sf"/>
</dbReference>
<sequence>MSDKRTKRRRLNIDGVRDVRTNPFAMVTKCVIDDETFIKRGSDKLVYTVICSFADNESKDAFPSVKTIAKRACCSEHTVRRSVKRLQELELIRVETRYSDVGRQTSNKYVLVDPPARFKGG</sequence>
<evidence type="ECO:0000313" key="2">
    <source>
        <dbReference type="Proteomes" id="UP001597520"/>
    </source>
</evidence>
<reference evidence="2" key="1">
    <citation type="journal article" date="2019" name="Int. J. Syst. Evol. Microbiol.">
        <title>The Global Catalogue of Microorganisms (GCM) 10K type strain sequencing project: providing services to taxonomists for standard genome sequencing and annotation.</title>
        <authorList>
            <consortium name="The Broad Institute Genomics Platform"/>
            <consortium name="The Broad Institute Genome Sequencing Center for Infectious Disease"/>
            <person name="Wu L."/>
            <person name="Ma J."/>
        </authorList>
    </citation>
    <scope>NUCLEOTIDE SEQUENCE [LARGE SCALE GENOMIC DNA]</scope>
    <source>
        <strain evidence="2">KCTC 33792</strain>
    </source>
</reference>
<comment type="caution">
    <text evidence="1">The sequence shown here is derived from an EMBL/GenBank/DDBJ whole genome shotgun (WGS) entry which is preliminary data.</text>
</comment>
<dbReference type="Pfam" id="PF13730">
    <property type="entry name" value="HTH_36"/>
    <property type="match status" value="1"/>
</dbReference>
<protein>
    <submittedName>
        <fullName evidence="1">Helix-turn-helix domain-containing protein</fullName>
    </submittedName>
</protein>
<organism evidence="1 2">
    <name type="scientific">Salibacterium lacus</name>
    <dbReference type="NCBI Taxonomy" id="1898109"/>
    <lineage>
        <taxon>Bacteria</taxon>
        <taxon>Bacillati</taxon>
        <taxon>Bacillota</taxon>
        <taxon>Bacilli</taxon>
        <taxon>Bacillales</taxon>
        <taxon>Bacillaceae</taxon>
    </lineage>
</organism>